<dbReference type="Gene3D" id="1.10.510.10">
    <property type="entry name" value="Transferase(Phosphotransferase) domain 1"/>
    <property type="match status" value="1"/>
</dbReference>
<dbReference type="PANTHER" id="PTHR47989">
    <property type="entry name" value="OS01G0750732 PROTEIN"/>
    <property type="match status" value="1"/>
</dbReference>
<evidence type="ECO:0000313" key="5">
    <source>
        <dbReference type="Proteomes" id="UP000775213"/>
    </source>
</evidence>
<dbReference type="EMBL" id="JAGFBR010000013">
    <property type="protein sequence ID" value="KAH0457097.1"/>
    <property type="molecule type" value="Genomic_DNA"/>
</dbReference>
<evidence type="ECO:0000313" key="4">
    <source>
        <dbReference type="EMBL" id="KAH0457097.1"/>
    </source>
</evidence>
<dbReference type="Pfam" id="PF00069">
    <property type="entry name" value="Pkinase"/>
    <property type="match status" value="1"/>
</dbReference>
<protein>
    <recommendedName>
        <fullName evidence="3">Protein kinase domain-containing protein</fullName>
    </recommendedName>
</protein>
<dbReference type="AlphaFoldDB" id="A0AAV7GNJ5"/>
<sequence length="69" mass="7631">MKIALGAARALAYLHEASDPCIIHRDFKDSNALLEEDFTPRVSDFGLARKHVIVIIFPLKSWGLLGPKG</sequence>
<dbReference type="GO" id="GO:0004672">
    <property type="term" value="F:protein kinase activity"/>
    <property type="evidence" value="ECO:0007669"/>
    <property type="project" value="InterPro"/>
</dbReference>
<keyword evidence="1" id="KW-0547">Nucleotide-binding</keyword>
<dbReference type="InterPro" id="IPR011009">
    <property type="entry name" value="Kinase-like_dom_sf"/>
</dbReference>
<reference evidence="4 5" key="1">
    <citation type="journal article" date="2021" name="Hortic Res">
        <title>Chromosome-scale assembly of the Dendrobium chrysotoxum genome enhances the understanding of orchid evolution.</title>
        <authorList>
            <person name="Zhang Y."/>
            <person name="Zhang G.Q."/>
            <person name="Zhang D."/>
            <person name="Liu X.D."/>
            <person name="Xu X.Y."/>
            <person name="Sun W.H."/>
            <person name="Yu X."/>
            <person name="Zhu X."/>
            <person name="Wang Z.W."/>
            <person name="Zhao X."/>
            <person name="Zhong W.Y."/>
            <person name="Chen H."/>
            <person name="Yin W.L."/>
            <person name="Huang T."/>
            <person name="Niu S.C."/>
            <person name="Liu Z.J."/>
        </authorList>
    </citation>
    <scope>NUCLEOTIDE SEQUENCE [LARGE SCALE GENOMIC DNA]</scope>
    <source>
        <strain evidence="4">Lindl</strain>
    </source>
</reference>
<dbReference type="InterPro" id="IPR000719">
    <property type="entry name" value="Prot_kinase_dom"/>
</dbReference>
<feature type="domain" description="Protein kinase" evidence="3">
    <location>
        <begin position="1"/>
        <end position="69"/>
    </location>
</feature>
<evidence type="ECO:0000259" key="3">
    <source>
        <dbReference type="PROSITE" id="PS50011"/>
    </source>
</evidence>
<proteinExistence type="predicted"/>
<gene>
    <name evidence="4" type="ORF">IEQ34_015004</name>
</gene>
<dbReference type="PROSITE" id="PS50011">
    <property type="entry name" value="PROTEIN_KINASE_DOM"/>
    <property type="match status" value="1"/>
</dbReference>
<keyword evidence="5" id="KW-1185">Reference proteome</keyword>
<keyword evidence="2" id="KW-0067">ATP-binding</keyword>
<dbReference type="PANTHER" id="PTHR47989:SF45">
    <property type="entry name" value="OS01G0709500 PROTEIN"/>
    <property type="match status" value="1"/>
</dbReference>
<dbReference type="Proteomes" id="UP000775213">
    <property type="component" value="Unassembled WGS sequence"/>
</dbReference>
<accession>A0AAV7GNJ5</accession>
<evidence type="ECO:0000256" key="2">
    <source>
        <dbReference type="ARBA" id="ARBA00022840"/>
    </source>
</evidence>
<evidence type="ECO:0000256" key="1">
    <source>
        <dbReference type="ARBA" id="ARBA00022741"/>
    </source>
</evidence>
<organism evidence="4 5">
    <name type="scientific">Dendrobium chrysotoxum</name>
    <name type="common">Orchid</name>
    <dbReference type="NCBI Taxonomy" id="161865"/>
    <lineage>
        <taxon>Eukaryota</taxon>
        <taxon>Viridiplantae</taxon>
        <taxon>Streptophyta</taxon>
        <taxon>Embryophyta</taxon>
        <taxon>Tracheophyta</taxon>
        <taxon>Spermatophyta</taxon>
        <taxon>Magnoliopsida</taxon>
        <taxon>Liliopsida</taxon>
        <taxon>Asparagales</taxon>
        <taxon>Orchidaceae</taxon>
        <taxon>Epidendroideae</taxon>
        <taxon>Malaxideae</taxon>
        <taxon>Dendrobiinae</taxon>
        <taxon>Dendrobium</taxon>
    </lineage>
</organism>
<dbReference type="SUPFAM" id="SSF56112">
    <property type="entry name" value="Protein kinase-like (PK-like)"/>
    <property type="match status" value="1"/>
</dbReference>
<dbReference type="GO" id="GO:0005524">
    <property type="term" value="F:ATP binding"/>
    <property type="evidence" value="ECO:0007669"/>
    <property type="project" value="UniProtKB-KW"/>
</dbReference>
<name>A0AAV7GNJ5_DENCH</name>
<comment type="caution">
    <text evidence="4">The sequence shown here is derived from an EMBL/GenBank/DDBJ whole genome shotgun (WGS) entry which is preliminary data.</text>
</comment>